<organism evidence="2 3">
    <name type="scientific">Halobacterium bonnevillei</name>
    <dbReference type="NCBI Taxonomy" id="2692200"/>
    <lineage>
        <taxon>Archaea</taxon>
        <taxon>Methanobacteriati</taxon>
        <taxon>Methanobacteriota</taxon>
        <taxon>Stenosarchaea group</taxon>
        <taxon>Halobacteria</taxon>
        <taxon>Halobacteriales</taxon>
        <taxon>Halobacteriaceae</taxon>
        <taxon>Halobacterium</taxon>
    </lineage>
</organism>
<comment type="caution">
    <text evidence="2">The sequence shown here is derived from an EMBL/GenBank/DDBJ whole genome shotgun (WGS) entry which is preliminary data.</text>
</comment>
<reference evidence="2 3" key="1">
    <citation type="submission" date="2019-12" db="EMBL/GenBank/DDBJ databases">
        <title>Isolation and characterization of three novel carbon monoxide-oxidizing members of Halobacteria from salione crusts and soils.</title>
        <authorList>
            <person name="Myers M.R."/>
            <person name="King G.M."/>
        </authorList>
    </citation>
    <scope>NUCLEOTIDE SEQUENCE [LARGE SCALE GENOMIC DNA]</scope>
    <source>
        <strain evidence="2 3">PCN9</strain>
    </source>
</reference>
<gene>
    <name evidence="2" type="ORF">GRX66_11990</name>
</gene>
<keyword evidence="1" id="KW-0812">Transmembrane</keyword>
<evidence type="ECO:0000256" key="1">
    <source>
        <dbReference type="SAM" id="Phobius"/>
    </source>
</evidence>
<keyword evidence="1" id="KW-1133">Transmembrane helix</keyword>
<dbReference type="EMBL" id="WUUU01000099">
    <property type="protein sequence ID" value="MXR21290.1"/>
    <property type="molecule type" value="Genomic_DNA"/>
</dbReference>
<feature type="transmembrane region" description="Helical" evidence="1">
    <location>
        <begin position="24"/>
        <end position="42"/>
    </location>
</feature>
<proteinExistence type="predicted"/>
<evidence type="ECO:0000313" key="2">
    <source>
        <dbReference type="EMBL" id="MXR21290.1"/>
    </source>
</evidence>
<name>A0A6B0SR03_9EURY</name>
<accession>A0A6B0SR03</accession>
<feature type="transmembrane region" description="Helical" evidence="1">
    <location>
        <begin position="48"/>
        <end position="69"/>
    </location>
</feature>
<dbReference type="Proteomes" id="UP000471521">
    <property type="component" value="Unassembled WGS sequence"/>
</dbReference>
<dbReference type="OrthoDB" id="253184at2157"/>
<protein>
    <submittedName>
        <fullName evidence="2">Uncharacterized protein</fullName>
    </submittedName>
</protein>
<dbReference type="AlphaFoldDB" id="A0A6B0SR03"/>
<keyword evidence="1" id="KW-0472">Membrane</keyword>
<dbReference type="RefSeq" id="WP_159526776.1">
    <property type="nucleotide sequence ID" value="NZ_WUUU01000099.1"/>
</dbReference>
<keyword evidence="3" id="KW-1185">Reference proteome</keyword>
<sequence>MPDPERSDAAPERSNEHVSRGNKFTLQVALAWATLVVLNAVFGQTGAFSFVFVGVLTLGATWVLVHALFEHVDQLIETRIEEAAAAGEESGTGATPE</sequence>
<evidence type="ECO:0000313" key="3">
    <source>
        <dbReference type="Proteomes" id="UP000471521"/>
    </source>
</evidence>